<sequence length="476" mass="53822">MLPRYSREFLPSGFDSKPTVTRRNFLVGIVVFALVVSGAYAWRQLGRPGLIAIPPTELAPPLYTEYHEAELHLPQHDWSKTRPGDGQRFFFVAGHVRDLGWGNALQEHLMNAYLAYRAGRIFVFDNYTWNDDGSLYSKYNGHWIPSQIPYSSLIRGPIVGEPFPDNVHASPAVSREYFDQVCPKKLKLARNAVHANLVSKFSAELVTDAWVTTIREIEDPCVEESRKSGPIYVHYETWGVRLALKDIWSSFSTSPIITHFGWSSLVERAFDHNSGLIIPKTLSMPILADHPFTSNAERYSPIPGLLAIHVRRGDYEQHCPRLALNSDGFVGVTNFQDMPDQFVVLPKQGGETTPDHFEHYRRRCFPTVGEIVEKVAEIRISPTGTGINQLYIMTNGRPAFVQELKEALLAAGEWNMISSSRDLVLDWDQKFVSQAVDMLIAQRAQVFIGNGFSTLTSTAVMMRLANSFPMNSNRFW</sequence>
<protein>
    <recommendedName>
        <fullName evidence="2">O-fucosyltransferase family protein</fullName>
    </recommendedName>
</protein>
<reference evidence="1" key="1">
    <citation type="submission" date="2019-01" db="EMBL/GenBank/DDBJ databases">
        <title>Draft genome sequences of three monokaryotic isolates of the white-rot basidiomycete fungus Dichomitus squalens.</title>
        <authorList>
            <consortium name="DOE Joint Genome Institute"/>
            <person name="Lopez S.C."/>
            <person name="Andreopoulos B."/>
            <person name="Pangilinan J."/>
            <person name="Lipzen A."/>
            <person name="Riley R."/>
            <person name="Ahrendt S."/>
            <person name="Ng V."/>
            <person name="Barry K."/>
            <person name="Daum C."/>
            <person name="Grigoriev I.V."/>
            <person name="Hilden K.S."/>
            <person name="Makela M.R."/>
            <person name="de Vries R.P."/>
        </authorList>
    </citation>
    <scope>NUCLEOTIDE SEQUENCE [LARGE SCALE GENOMIC DNA]</scope>
    <source>
        <strain evidence="1">OM18370.1</strain>
    </source>
</reference>
<dbReference type="Proteomes" id="UP000292957">
    <property type="component" value="Unassembled WGS sequence"/>
</dbReference>
<organism evidence="1">
    <name type="scientific">Dichomitus squalens</name>
    <dbReference type="NCBI Taxonomy" id="114155"/>
    <lineage>
        <taxon>Eukaryota</taxon>
        <taxon>Fungi</taxon>
        <taxon>Dikarya</taxon>
        <taxon>Basidiomycota</taxon>
        <taxon>Agaricomycotina</taxon>
        <taxon>Agaricomycetes</taxon>
        <taxon>Polyporales</taxon>
        <taxon>Polyporaceae</taxon>
        <taxon>Dichomitus</taxon>
    </lineage>
</organism>
<name>A0A4Q9N2B7_9APHY</name>
<gene>
    <name evidence="1" type="ORF">BD311DRAFT_710964</name>
</gene>
<evidence type="ECO:0008006" key="2">
    <source>
        <dbReference type="Google" id="ProtNLM"/>
    </source>
</evidence>
<proteinExistence type="predicted"/>
<evidence type="ECO:0000313" key="1">
    <source>
        <dbReference type="EMBL" id="TBU34057.1"/>
    </source>
</evidence>
<dbReference type="CDD" id="cd11296">
    <property type="entry name" value="O-FucT_like"/>
    <property type="match status" value="1"/>
</dbReference>
<dbReference type="EMBL" id="ML143389">
    <property type="protein sequence ID" value="TBU34057.1"/>
    <property type="molecule type" value="Genomic_DNA"/>
</dbReference>
<dbReference type="Gene3D" id="3.40.50.11350">
    <property type="match status" value="1"/>
</dbReference>
<dbReference type="AlphaFoldDB" id="A0A4Q9N2B7"/>
<dbReference type="OrthoDB" id="2559662at2759"/>
<accession>A0A4Q9N2B7</accession>